<gene>
    <name evidence="2" type="ORF">ABZ508_32910</name>
</gene>
<evidence type="ECO:0000313" key="3">
    <source>
        <dbReference type="Proteomes" id="UP001550378"/>
    </source>
</evidence>
<proteinExistence type="predicted"/>
<organism evidence="2 3">
    <name type="scientific">Streptomyces lavendulocolor</name>
    <dbReference type="NCBI Taxonomy" id="67316"/>
    <lineage>
        <taxon>Bacteria</taxon>
        <taxon>Bacillati</taxon>
        <taxon>Actinomycetota</taxon>
        <taxon>Actinomycetes</taxon>
        <taxon>Kitasatosporales</taxon>
        <taxon>Streptomycetaceae</taxon>
        <taxon>Streptomyces</taxon>
    </lineage>
</organism>
<accession>A0ABV2WFM2</accession>
<name>A0ABV2WFM2_9ACTN</name>
<feature type="signal peptide" evidence="1">
    <location>
        <begin position="1"/>
        <end position="28"/>
    </location>
</feature>
<comment type="caution">
    <text evidence="2">The sequence shown here is derived from an EMBL/GenBank/DDBJ whole genome shotgun (WGS) entry which is preliminary data.</text>
</comment>
<evidence type="ECO:0000313" key="2">
    <source>
        <dbReference type="EMBL" id="MEU0712163.1"/>
    </source>
</evidence>
<dbReference type="EMBL" id="JBEXZR010000050">
    <property type="protein sequence ID" value="MEU0712163.1"/>
    <property type="molecule type" value="Genomic_DNA"/>
</dbReference>
<reference evidence="2 3" key="1">
    <citation type="submission" date="2024-06" db="EMBL/GenBank/DDBJ databases">
        <title>The Natural Products Discovery Center: Release of the First 8490 Sequenced Strains for Exploring Actinobacteria Biosynthetic Diversity.</title>
        <authorList>
            <person name="Kalkreuter E."/>
            <person name="Kautsar S.A."/>
            <person name="Yang D."/>
            <person name="Bader C.D."/>
            <person name="Teijaro C.N."/>
            <person name="Fluegel L."/>
            <person name="Davis C.M."/>
            <person name="Simpson J.R."/>
            <person name="Lauterbach L."/>
            <person name="Steele A.D."/>
            <person name="Gui C."/>
            <person name="Meng S."/>
            <person name="Li G."/>
            <person name="Viehrig K."/>
            <person name="Ye F."/>
            <person name="Su P."/>
            <person name="Kiefer A.F."/>
            <person name="Nichols A."/>
            <person name="Cepeda A.J."/>
            <person name="Yan W."/>
            <person name="Fan B."/>
            <person name="Jiang Y."/>
            <person name="Adhikari A."/>
            <person name="Zheng C.-J."/>
            <person name="Schuster L."/>
            <person name="Cowan T.M."/>
            <person name="Smanski M.J."/>
            <person name="Chevrette M.G."/>
            <person name="De Carvalho L.P.S."/>
            <person name="Shen B."/>
        </authorList>
    </citation>
    <scope>NUCLEOTIDE SEQUENCE [LARGE SCALE GENOMIC DNA]</scope>
    <source>
        <strain evidence="2 3">NPDC006337</strain>
    </source>
</reference>
<keyword evidence="3" id="KW-1185">Reference proteome</keyword>
<dbReference type="Proteomes" id="UP001550378">
    <property type="component" value="Unassembled WGS sequence"/>
</dbReference>
<dbReference type="RefSeq" id="WP_359657093.1">
    <property type="nucleotide sequence ID" value="NZ_JBEXZO010000011.1"/>
</dbReference>
<protein>
    <recommendedName>
        <fullName evidence="4">Secreted protein</fullName>
    </recommendedName>
</protein>
<sequence>MKRGNRLSVAIGSAFLVTAAITAPSAVADSTASADSSRSAFRAQAVAAGLTATEATALQKAVDAALAQDGGKQTAANEIRYADGRLLLPLPGEKYARELDKSSKTGNKAVKAHTCTKGALCGYSGRGYTGAEREWFSCVFHKKPSSWKSGGSWYNNQTPGRVGNWYSPTKKWLGATKPAPWGETHGQWRGVGYVKPC</sequence>
<evidence type="ECO:0008006" key="4">
    <source>
        <dbReference type="Google" id="ProtNLM"/>
    </source>
</evidence>
<feature type="chain" id="PRO_5046436254" description="Secreted protein" evidence="1">
    <location>
        <begin position="29"/>
        <end position="197"/>
    </location>
</feature>
<evidence type="ECO:0000256" key="1">
    <source>
        <dbReference type="SAM" id="SignalP"/>
    </source>
</evidence>
<keyword evidence="1" id="KW-0732">Signal</keyword>